<dbReference type="EMBL" id="CAJVPU010003776">
    <property type="protein sequence ID" value="CAG8523019.1"/>
    <property type="molecule type" value="Genomic_DNA"/>
</dbReference>
<feature type="non-terminal residue" evidence="1">
    <location>
        <position position="1"/>
    </location>
</feature>
<name>A0ACA9LCH3_9GLOM</name>
<dbReference type="Proteomes" id="UP000789702">
    <property type="component" value="Unassembled WGS sequence"/>
</dbReference>
<proteinExistence type="predicted"/>
<reference evidence="1" key="1">
    <citation type="submission" date="2021-06" db="EMBL/GenBank/DDBJ databases">
        <authorList>
            <person name="Kallberg Y."/>
            <person name="Tangrot J."/>
            <person name="Rosling A."/>
        </authorList>
    </citation>
    <scope>NUCLEOTIDE SEQUENCE</scope>
    <source>
        <strain evidence="1">IL203A</strain>
    </source>
</reference>
<organism evidence="1 2">
    <name type="scientific">Dentiscutata heterogama</name>
    <dbReference type="NCBI Taxonomy" id="1316150"/>
    <lineage>
        <taxon>Eukaryota</taxon>
        <taxon>Fungi</taxon>
        <taxon>Fungi incertae sedis</taxon>
        <taxon>Mucoromycota</taxon>
        <taxon>Glomeromycotina</taxon>
        <taxon>Glomeromycetes</taxon>
        <taxon>Diversisporales</taxon>
        <taxon>Gigasporaceae</taxon>
        <taxon>Dentiscutata</taxon>
    </lineage>
</organism>
<evidence type="ECO:0000313" key="1">
    <source>
        <dbReference type="EMBL" id="CAG8523019.1"/>
    </source>
</evidence>
<protein>
    <submittedName>
        <fullName evidence="1">10310_t:CDS:1</fullName>
    </submittedName>
</protein>
<gene>
    <name evidence="1" type="ORF">DHETER_LOCUS4010</name>
</gene>
<comment type="caution">
    <text evidence="1">The sequence shown here is derived from an EMBL/GenBank/DDBJ whole genome shotgun (WGS) entry which is preliminary data.</text>
</comment>
<evidence type="ECO:0000313" key="2">
    <source>
        <dbReference type="Proteomes" id="UP000789702"/>
    </source>
</evidence>
<keyword evidence="2" id="KW-1185">Reference proteome</keyword>
<sequence>NIDDLVDVSKLTWKDPIASMVLSDDSAVVENLSKRQRRTFLEPREKMKCKLPDLVSLKCNESANNFHKISILDEFKDISHNGLWKEEESDLGKITERILSTPGNVWNNPAFETSMSPERQSLASKARRNDGIECSCVFCSATKKEEDDIKLWRELLDGSSYINSACRPIHNQFGVVGIQVAGERIYLNVLMNDTNEIPRYFHLDIPLTSDMSWRVEPLIRLLLTLRNIIIVNKSLLTQALEQAISHPPRNAHTSPTVSSPRREECREEPGQKRPRKNSKTRRLTKRKSAYF</sequence>
<accession>A0ACA9LCH3</accession>